<keyword evidence="3" id="KW-1185">Reference proteome</keyword>
<dbReference type="RefSeq" id="WP_189836221.1">
    <property type="nucleotide sequence ID" value="NZ_BGOW01000001.1"/>
</dbReference>
<accession>A0A401J9R3</accession>
<comment type="caution">
    <text evidence="2">The sequence shown here is derived from an EMBL/GenBank/DDBJ whole genome shotgun (WGS) entry which is preliminary data.</text>
</comment>
<reference evidence="2 3" key="1">
    <citation type="journal article" date="2019" name="Front. Microbiol.">
        <title>Genomes of Neutrophilic Sulfur-Oxidizing Chemolithoautotrophs Representing 9 Proteobacterial Species From 8 Genera.</title>
        <authorList>
            <person name="Watanabe T."/>
            <person name="Kojima H."/>
            <person name="Umezawa K."/>
            <person name="Hori C."/>
            <person name="Takasuka T.E."/>
            <person name="Kato Y."/>
            <person name="Fukui M."/>
        </authorList>
    </citation>
    <scope>NUCLEOTIDE SEQUENCE [LARGE SCALE GENOMIC DNA]</scope>
    <source>
        <strain evidence="2 3">TTN</strain>
    </source>
</reference>
<protein>
    <recommendedName>
        <fullName evidence="4">YfdX family protein</fullName>
    </recommendedName>
</protein>
<dbReference type="InterPro" id="IPR021236">
    <property type="entry name" value="Uncharacterised_YfdX"/>
</dbReference>
<sequence length="239" mass="25795">MNKRSAAGVKFALPIVLTMSLISGTSYAAVSGTQPSLRIKNETYTENSGWANPELAHAAAESGRVLIGHLRAARAFLADGSAAGARNELIVAQDFSAALKHDMPFLEVSKSIRNAQQKLISGNTKIAYDDLLPIYASLDDMQVYAPELARQERHKIKHAETQARSGKTRAAAQALTDAANELETTTVYLPLDHISKEIRLAQTALHGSHPDLKSAQRSVNKALDSLVAEKVRVLAFPNS</sequence>
<dbReference type="EMBL" id="BGOW01000001">
    <property type="protein sequence ID" value="GBL44361.1"/>
    <property type="molecule type" value="Genomic_DNA"/>
</dbReference>
<keyword evidence="1" id="KW-0732">Signal</keyword>
<gene>
    <name evidence="2" type="ORF">SFMTTN_0156</name>
</gene>
<dbReference type="Pfam" id="PF10938">
    <property type="entry name" value="YfdX"/>
    <property type="match status" value="1"/>
</dbReference>
<proteinExistence type="predicted"/>
<evidence type="ECO:0000313" key="3">
    <source>
        <dbReference type="Proteomes" id="UP000286806"/>
    </source>
</evidence>
<name>A0A401J9R3_9PROT</name>
<dbReference type="Proteomes" id="UP000286806">
    <property type="component" value="Unassembled WGS sequence"/>
</dbReference>
<dbReference type="AlphaFoldDB" id="A0A401J9R3"/>
<organism evidence="2 3">
    <name type="scientific">Sulfuriferula multivorans</name>
    <dbReference type="NCBI Taxonomy" id="1559896"/>
    <lineage>
        <taxon>Bacteria</taxon>
        <taxon>Pseudomonadati</taxon>
        <taxon>Pseudomonadota</taxon>
        <taxon>Betaproteobacteria</taxon>
        <taxon>Nitrosomonadales</taxon>
        <taxon>Sulfuricellaceae</taxon>
        <taxon>Sulfuriferula</taxon>
    </lineage>
</organism>
<evidence type="ECO:0000313" key="2">
    <source>
        <dbReference type="EMBL" id="GBL44361.1"/>
    </source>
</evidence>
<evidence type="ECO:0008006" key="4">
    <source>
        <dbReference type="Google" id="ProtNLM"/>
    </source>
</evidence>
<feature type="chain" id="PRO_5019435756" description="YfdX family protein" evidence="1">
    <location>
        <begin position="29"/>
        <end position="239"/>
    </location>
</feature>
<evidence type="ECO:0000256" key="1">
    <source>
        <dbReference type="SAM" id="SignalP"/>
    </source>
</evidence>
<feature type="signal peptide" evidence="1">
    <location>
        <begin position="1"/>
        <end position="28"/>
    </location>
</feature>